<evidence type="ECO:0000313" key="4">
    <source>
        <dbReference type="Proteomes" id="UP001164286"/>
    </source>
</evidence>
<dbReference type="Proteomes" id="UP001164286">
    <property type="component" value="Unassembled WGS sequence"/>
</dbReference>
<feature type="domain" description="MPN" evidence="2">
    <location>
        <begin position="51"/>
        <end position="203"/>
    </location>
</feature>
<organism evidence="3 4">
    <name type="scientific">Dioszegia hungarica</name>
    <dbReference type="NCBI Taxonomy" id="4972"/>
    <lineage>
        <taxon>Eukaryota</taxon>
        <taxon>Fungi</taxon>
        <taxon>Dikarya</taxon>
        <taxon>Basidiomycota</taxon>
        <taxon>Agaricomycotina</taxon>
        <taxon>Tremellomycetes</taxon>
        <taxon>Tremellales</taxon>
        <taxon>Bulleribasidiaceae</taxon>
        <taxon>Dioszegia</taxon>
    </lineage>
</organism>
<dbReference type="AlphaFoldDB" id="A0AA38HAE8"/>
<dbReference type="Gene3D" id="3.40.140.10">
    <property type="entry name" value="Cytidine Deaminase, domain 2"/>
    <property type="match status" value="1"/>
</dbReference>
<dbReference type="EMBL" id="JAKWFO010000005">
    <property type="protein sequence ID" value="KAI9637150.1"/>
    <property type="molecule type" value="Genomic_DNA"/>
</dbReference>
<reference evidence="3" key="1">
    <citation type="journal article" date="2022" name="G3 (Bethesda)">
        <title>High quality genome of the basidiomycete yeast Dioszegia hungarica PDD-24b-2 isolated from cloud water.</title>
        <authorList>
            <person name="Jarrige D."/>
            <person name="Haridas S."/>
            <person name="Bleykasten-Grosshans C."/>
            <person name="Joly M."/>
            <person name="Nadalig T."/>
            <person name="Sancelme M."/>
            <person name="Vuilleumier S."/>
            <person name="Grigoriev I.V."/>
            <person name="Amato P."/>
            <person name="Bringel F."/>
        </authorList>
    </citation>
    <scope>NUCLEOTIDE SEQUENCE</scope>
    <source>
        <strain evidence="3">PDD-24b-2</strain>
    </source>
</reference>
<proteinExistence type="predicted"/>
<feature type="region of interest" description="Disordered" evidence="1">
    <location>
        <begin position="69"/>
        <end position="90"/>
    </location>
</feature>
<comment type="caution">
    <text evidence="3">The sequence shown here is derived from an EMBL/GenBank/DDBJ whole genome shotgun (WGS) entry which is preliminary data.</text>
</comment>
<dbReference type="GeneID" id="77732853"/>
<dbReference type="PROSITE" id="PS50249">
    <property type="entry name" value="MPN"/>
    <property type="match status" value="1"/>
</dbReference>
<protein>
    <recommendedName>
        <fullName evidence="2">MPN domain-containing protein</fullName>
    </recommendedName>
</protein>
<accession>A0AA38HAE8</accession>
<dbReference type="RefSeq" id="XP_052946927.1">
    <property type="nucleotide sequence ID" value="XM_053093648.1"/>
</dbReference>
<keyword evidence="4" id="KW-1185">Reference proteome</keyword>
<evidence type="ECO:0000259" key="2">
    <source>
        <dbReference type="PROSITE" id="PS50249"/>
    </source>
</evidence>
<evidence type="ECO:0000256" key="1">
    <source>
        <dbReference type="SAM" id="MobiDB-lite"/>
    </source>
</evidence>
<gene>
    <name evidence="3" type="ORF">MKK02DRAFT_45862</name>
</gene>
<dbReference type="InterPro" id="IPR037518">
    <property type="entry name" value="MPN"/>
</dbReference>
<evidence type="ECO:0000313" key="3">
    <source>
        <dbReference type="EMBL" id="KAI9637150.1"/>
    </source>
</evidence>
<feature type="region of interest" description="Disordered" evidence="1">
    <location>
        <begin position="1"/>
        <end position="34"/>
    </location>
</feature>
<feature type="compositionally biased region" description="Low complexity" evidence="1">
    <location>
        <begin position="1"/>
        <end position="18"/>
    </location>
</feature>
<sequence>MASMAATLAASLPAPVVAQKPKEQSSSQSAKVPQRMEGVLDVEAAREVESVNLNSLALLKIMKHSTDILPPPPSTTYQQDRNAPPATKLSSHPDAVGVILGLDLEGVLEVEDCFALPGGETNLGPNSYSTHLLSHLSDVSTPSSPIGLYLSTHNGGFLTRSTIDLLNAVEKLMGRGKAVLLVHDASSSRGDGGVRAYRLTEGGRAAGKDGKWDGTSLTEHRLTSSNLLQSLPITTSSPPLLAAFLSTLVSPSTPSSSLKSPSTPLPAAFQSLSNPLPTTLPAYLSDTLDALTLYNHEANNVAFLSRQIAREKTRHEGAIREREEENLRRKKQGLVELPSLPAEARGGTKEPSRLELMCLQGQVEGLAHGMGSEAGAGLVRCYL</sequence>
<name>A0AA38HAE8_9TREE</name>